<gene>
    <name evidence="1" type="ORF">BS50DRAFT_636249</name>
</gene>
<protein>
    <recommendedName>
        <fullName evidence="3">DUF1330 domain-containing protein</fullName>
    </recommendedName>
</protein>
<evidence type="ECO:0000313" key="1">
    <source>
        <dbReference type="EMBL" id="PSN65485.1"/>
    </source>
</evidence>
<reference evidence="1 2" key="1">
    <citation type="journal article" date="2018" name="Front. Microbiol.">
        <title>Genome-Wide Analysis of Corynespora cassiicola Leaf Fall Disease Putative Effectors.</title>
        <authorList>
            <person name="Lopez D."/>
            <person name="Ribeiro S."/>
            <person name="Label P."/>
            <person name="Fumanal B."/>
            <person name="Venisse J.S."/>
            <person name="Kohler A."/>
            <person name="de Oliveira R.R."/>
            <person name="Labutti K."/>
            <person name="Lipzen A."/>
            <person name="Lail K."/>
            <person name="Bauer D."/>
            <person name="Ohm R.A."/>
            <person name="Barry K.W."/>
            <person name="Spatafora J."/>
            <person name="Grigoriev I.V."/>
            <person name="Martin F.M."/>
            <person name="Pujade-Renaud V."/>
        </authorList>
    </citation>
    <scope>NUCLEOTIDE SEQUENCE [LARGE SCALE GENOMIC DNA]</scope>
    <source>
        <strain evidence="1 2">Philippines</strain>
    </source>
</reference>
<keyword evidence="2" id="KW-1185">Reference proteome</keyword>
<dbReference type="PANTHER" id="PTHR40257:SF1">
    <property type="entry name" value="DUF1330 DOMAIN-CONTAINING PROTEIN"/>
    <property type="match status" value="1"/>
</dbReference>
<organism evidence="1 2">
    <name type="scientific">Corynespora cassiicola Philippines</name>
    <dbReference type="NCBI Taxonomy" id="1448308"/>
    <lineage>
        <taxon>Eukaryota</taxon>
        <taxon>Fungi</taxon>
        <taxon>Dikarya</taxon>
        <taxon>Ascomycota</taxon>
        <taxon>Pezizomycotina</taxon>
        <taxon>Dothideomycetes</taxon>
        <taxon>Pleosporomycetidae</taxon>
        <taxon>Pleosporales</taxon>
        <taxon>Corynesporascaceae</taxon>
        <taxon>Corynespora</taxon>
    </lineage>
</organism>
<sequence length="156" mass="17444">MSLKLLDYNKIESAVKSLDPTKPVFIFGLLRYRKTADYSSTSLASASLPPVSGRDAYYGRYIVAFRERQPEGAGPIFVGKAVQPLLASFIPEGKFGDGAFEPGHEKEWDDVAIVKYNSMNDFKDMVLSEDYQKIAMPHRIAAIEEYILIACEQVVL</sequence>
<dbReference type="Proteomes" id="UP000240883">
    <property type="component" value="Unassembled WGS sequence"/>
</dbReference>
<dbReference type="PANTHER" id="PTHR40257">
    <property type="match status" value="1"/>
</dbReference>
<evidence type="ECO:0008006" key="3">
    <source>
        <dbReference type="Google" id="ProtNLM"/>
    </source>
</evidence>
<proteinExistence type="predicted"/>
<dbReference type="AlphaFoldDB" id="A0A2T2NJ69"/>
<dbReference type="Gene3D" id="3.30.70.100">
    <property type="match status" value="1"/>
</dbReference>
<accession>A0A2T2NJ69</accession>
<dbReference type="OrthoDB" id="3500395at2759"/>
<evidence type="ECO:0000313" key="2">
    <source>
        <dbReference type="Proteomes" id="UP000240883"/>
    </source>
</evidence>
<name>A0A2T2NJ69_CORCC</name>
<dbReference type="EMBL" id="KZ678137">
    <property type="protein sequence ID" value="PSN65485.1"/>
    <property type="molecule type" value="Genomic_DNA"/>
</dbReference>